<feature type="region of interest" description="Disordered" evidence="5">
    <location>
        <begin position="367"/>
        <end position="509"/>
    </location>
</feature>
<name>A0A9P3HBM5_9FUNG</name>
<protein>
    <submittedName>
        <fullName evidence="7">CTD small phosphatase-like protein 2</fullName>
    </submittedName>
</protein>
<feature type="region of interest" description="Disordered" evidence="5">
    <location>
        <begin position="897"/>
        <end position="953"/>
    </location>
</feature>
<dbReference type="PANTHER" id="PTHR12210">
    <property type="entry name" value="DULLARD PROTEIN PHOSPHATASE"/>
    <property type="match status" value="1"/>
</dbReference>
<evidence type="ECO:0000313" key="8">
    <source>
        <dbReference type="Proteomes" id="UP000827284"/>
    </source>
</evidence>
<dbReference type="InterPro" id="IPR036412">
    <property type="entry name" value="HAD-like_sf"/>
</dbReference>
<comment type="function">
    <text evidence="3">Probable phosphatase.</text>
</comment>
<feature type="compositionally biased region" description="Acidic residues" evidence="5">
    <location>
        <begin position="267"/>
        <end position="282"/>
    </location>
</feature>
<dbReference type="SUPFAM" id="SSF56784">
    <property type="entry name" value="HAD-like"/>
    <property type="match status" value="1"/>
</dbReference>
<feature type="compositionally biased region" description="Polar residues" evidence="5">
    <location>
        <begin position="68"/>
        <end position="85"/>
    </location>
</feature>
<proteinExistence type="inferred from homology"/>
<accession>A0A9P3HBM5</accession>
<evidence type="ECO:0000256" key="3">
    <source>
        <dbReference type="ARBA" id="ARBA00037324"/>
    </source>
</evidence>
<dbReference type="InterPro" id="IPR023214">
    <property type="entry name" value="HAD_sf"/>
</dbReference>
<feature type="compositionally biased region" description="Basic and acidic residues" evidence="5">
    <location>
        <begin position="367"/>
        <end position="378"/>
    </location>
</feature>
<dbReference type="GO" id="GO:0005634">
    <property type="term" value="C:nucleus"/>
    <property type="evidence" value="ECO:0007669"/>
    <property type="project" value="UniProtKB-ARBA"/>
</dbReference>
<organism evidence="7 8">
    <name type="scientific">Entomortierella parvispora</name>
    <dbReference type="NCBI Taxonomy" id="205924"/>
    <lineage>
        <taxon>Eukaryota</taxon>
        <taxon>Fungi</taxon>
        <taxon>Fungi incertae sedis</taxon>
        <taxon>Mucoromycota</taxon>
        <taxon>Mortierellomycotina</taxon>
        <taxon>Mortierellomycetes</taxon>
        <taxon>Mortierellales</taxon>
        <taxon>Mortierellaceae</taxon>
        <taxon>Entomortierella</taxon>
    </lineage>
</organism>
<gene>
    <name evidence="7" type="ORF">EMPS_06097</name>
</gene>
<keyword evidence="1" id="KW-0378">Hydrolase</keyword>
<keyword evidence="2" id="KW-0904">Protein phosphatase</keyword>
<dbReference type="FunFam" id="3.40.50.1000:FF:000015">
    <property type="entry name" value="CTD small phosphatase-like protein 2"/>
    <property type="match status" value="1"/>
</dbReference>
<dbReference type="Pfam" id="PF03031">
    <property type="entry name" value="NIF"/>
    <property type="match status" value="1"/>
</dbReference>
<feature type="region of interest" description="Disordered" evidence="5">
    <location>
        <begin position="854"/>
        <end position="873"/>
    </location>
</feature>
<dbReference type="InterPro" id="IPR004274">
    <property type="entry name" value="FCP1_dom"/>
</dbReference>
<evidence type="ECO:0000256" key="5">
    <source>
        <dbReference type="SAM" id="MobiDB-lite"/>
    </source>
</evidence>
<dbReference type="InterPro" id="IPR011948">
    <property type="entry name" value="Dullard_phosphatase"/>
</dbReference>
<dbReference type="NCBIfam" id="TIGR02251">
    <property type="entry name" value="HIF-SF_euk"/>
    <property type="match status" value="1"/>
</dbReference>
<evidence type="ECO:0000256" key="1">
    <source>
        <dbReference type="ARBA" id="ARBA00022801"/>
    </source>
</evidence>
<feature type="compositionally biased region" description="Polar residues" evidence="5">
    <location>
        <begin position="856"/>
        <end position="873"/>
    </location>
</feature>
<feature type="compositionally biased region" description="Polar residues" evidence="5">
    <location>
        <begin position="108"/>
        <end position="119"/>
    </location>
</feature>
<feature type="compositionally biased region" description="Polar residues" evidence="5">
    <location>
        <begin position="497"/>
        <end position="509"/>
    </location>
</feature>
<feature type="compositionally biased region" description="Basic residues" evidence="5">
    <location>
        <begin position="408"/>
        <end position="418"/>
    </location>
</feature>
<feature type="region of interest" description="Disordered" evidence="5">
    <location>
        <begin position="1"/>
        <end position="135"/>
    </location>
</feature>
<feature type="compositionally biased region" description="Low complexity" evidence="5">
    <location>
        <begin position="92"/>
        <end position="102"/>
    </location>
</feature>
<evidence type="ECO:0000313" key="7">
    <source>
        <dbReference type="EMBL" id="GJJ73739.1"/>
    </source>
</evidence>
<dbReference type="GO" id="GO:0004721">
    <property type="term" value="F:phosphoprotein phosphatase activity"/>
    <property type="evidence" value="ECO:0007669"/>
    <property type="project" value="UniProtKB-KW"/>
</dbReference>
<feature type="compositionally biased region" description="Basic residues" evidence="5">
    <location>
        <begin position="287"/>
        <end position="301"/>
    </location>
</feature>
<dbReference type="Gene3D" id="3.40.50.1000">
    <property type="entry name" value="HAD superfamily/HAD-like"/>
    <property type="match status" value="1"/>
</dbReference>
<feature type="compositionally biased region" description="Polar residues" evidence="5">
    <location>
        <begin position="205"/>
        <end position="221"/>
    </location>
</feature>
<dbReference type="OrthoDB" id="277011at2759"/>
<dbReference type="InterPro" id="IPR050365">
    <property type="entry name" value="TIM50"/>
</dbReference>
<feature type="compositionally biased region" description="Acidic residues" evidence="5">
    <location>
        <begin position="589"/>
        <end position="611"/>
    </location>
</feature>
<evidence type="ECO:0000256" key="2">
    <source>
        <dbReference type="ARBA" id="ARBA00022912"/>
    </source>
</evidence>
<reference evidence="7" key="2">
    <citation type="journal article" date="2022" name="Microbiol. Resour. Announc.">
        <title>Whole-Genome Sequence of Entomortierella parvispora E1425, a Mucoromycotan Fungus Associated with Burkholderiaceae-Related Endosymbiotic Bacteria.</title>
        <authorList>
            <person name="Herlambang A."/>
            <person name="Guo Y."/>
            <person name="Takashima Y."/>
            <person name="Narisawa K."/>
            <person name="Ohta H."/>
            <person name="Nishizawa T."/>
        </authorList>
    </citation>
    <scope>NUCLEOTIDE SEQUENCE</scope>
    <source>
        <strain evidence="7">E1425</strain>
    </source>
</reference>
<comment type="similarity">
    <text evidence="4">Belongs to the CTDSPL2 family.</text>
</comment>
<dbReference type="Proteomes" id="UP000827284">
    <property type="component" value="Unassembled WGS sequence"/>
</dbReference>
<keyword evidence="8" id="KW-1185">Reference proteome</keyword>
<feature type="compositionally biased region" description="Acidic residues" evidence="5">
    <location>
        <begin position="451"/>
        <end position="474"/>
    </location>
</feature>
<dbReference type="AlphaFoldDB" id="A0A9P3HBM5"/>
<feature type="compositionally biased region" description="Acidic residues" evidence="5">
    <location>
        <begin position="902"/>
        <end position="911"/>
    </location>
</feature>
<dbReference type="SMART" id="SM00577">
    <property type="entry name" value="CPDc"/>
    <property type="match status" value="1"/>
</dbReference>
<reference evidence="7" key="1">
    <citation type="submission" date="2021-11" db="EMBL/GenBank/DDBJ databases">
        <authorList>
            <person name="Herlambang A."/>
            <person name="Guo Y."/>
            <person name="Takashima Y."/>
            <person name="Nishizawa T."/>
        </authorList>
    </citation>
    <scope>NUCLEOTIDE SEQUENCE</scope>
    <source>
        <strain evidence="7">E1425</strain>
    </source>
</reference>
<dbReference type="EMBL" id="BQFW01000008">
    <property type="protein sequence ID" value="GJJ73739.1"/>
    <property type="molecule type" value="Genomic_DNA"/>
</dbReference>
<feature type="compositionally biased region" description="Polar residues" evidence="5">
    <location>
        <begin position="389"/>
        <end position="404"/>
    </location>
</feature>
<comment type="caution">
    <text evidence="7">The sequence shown here is derived from an EMBL/GenBank/DDBJ whole genome shotgun (WGS) entry which is preliminary data.</text>
</comment>
<evidence type="ECO:0000256" key="4">
    <source>
        <dbReference type="ARBA" id="ARBA00038355"/>
    </source>
</evidence>
<sequence>MSSAISFAPSGRHSTASTNDEDPRPSSTSVVATLRHSPRLLLRKSASALKEPPQSPDIFARGAGPSLRASTRLQTRNTSARLMNTRSKRSSRQLQPSQQEQQSEQRHAASNSNGQSSQYTNNMTSNLTATTSSTTQALSTATTSVVSPESLRQDTNDVVMENTIQTRSLRSLSASGVLTESTTATTICSYTLSSPSSRILAASGHQPTSISTEETNGSAANGSERRSRVATRSTSQTRESTRSRSSRTRTRARAMPLKTLKGPGVQMDEEEKSDEDDDDEDDAQNRYHLRSPAHHRRRSLLKRPSPELASNADISRLTLTPRLTRLGARHESGHDFDDDPEQDQELLAATAGGGGCRSRLLKNLEMEKNKVDHQDGRRSRSSTSSTSSNQENKPVSPTVYTSSGAHVAPKKTKKKSVGLHKVPSLPSSGRRLRGRTTKIAKMGIDKGLGNVEDEDDIEDDGEDEDEDEDEEEFESYPRSDQDEEMTDAQQIPCGLSLRQQPTEDISGWTTKEGFIASKPEASLTAAGGTMGFHAKRKVGDEDMEDPTASISLDEGQVVSTKLARIDETTDNDKNGYMKTFYNILKSPRDEDDEGILSSESEDADLESEDDDDDFEEIDVWEFIATLPPLGPLPVNFAFTMPERTSTTPPITLVLDIDETLVHCATRPLDSPDMIFPVEYNQETWEVYGRIRPGMHEFLEKMSTKFEVITFTASQECYAEALLKLIDPDKKFIKHRYYRDSCVPVFGNYVKDLRILNRDLSKVIIIDNSPQAFGYQISNGIPIESWYDDKSDRELAKVMEFLESLEGVEDVRPKIDEQYRLQERIQKALAMASQHQLSSMSALGGLGATLGSESASITATGDQQPESGSCSGANSLASLQSVVPDNVDMDTNMYDAEKLVSASDDDEEDDDGTERMTRGRRRRANANKGQHGGRTGTMTMKTRSNSLDLDKISL</sequence>
<evidence type="ECO:0000259" key="6">
    <source>
        <dbReference type="PROSITE" id="PS50969"/>
    </source>
</evidence>
<feature type="region of interest" description="Disordered" evidence="5">
    <location>
        <begin position="199"/>
        <end position="314"/>
    </location>
</feature>
<feature type="region of interest" description="Disordered" evidence="5">
    <location>
        <begin position="588"/>
        <end position="611"/>
    </location>
</feature>
<feature type="compositionally biased region" description="Low complexity" evidence="5">
    <location>
        <begin position="120"/>
        <end position="135"/>
    </location>
</feature>
<dbReference type="CDD" id="cd07521">
    <property type="entry name" value="HAD_FCP1-like"/>
    <property type="match status" value="1"/>
</dbReference>
<feature type="domain" description="FCP1 homology" evidence="6">
    <location>
        <begin position="645"/>
        <end position="804"/>
    </location>
</feature>
<dbReference type="PROSITE" id="PS50969">
    <property type="entry name" value="FCP1"/>
    <property type="match status" value="1"/>
</dbReference>